<gene>
    <name evidence="1" type="ORF">KFK09_004163</name>
</gene>
<dbReference type="Proteomes" id="UP000829196">
    <property type="component" value="Unassembled WGS sequence"/>
</dbReference>
<proteinExistence type="predicted"/>
<evidence type="ECO:0000313" key="2">
    <source>
        <dbReference type="Proteomes" id="UP000829196"/>
    </source>
</evidence>
<keyword evidence="2" id="KW-1185">Reference proteome</keyword>
<sequence length="94" mass="10114">MEASSATAVEDDALLGGYFASDEQDIPVVRSRSRLPSSSTKGDSGRFKDFLIQQLKIEANASPIDTHSLLTIIVPEQCSQVVPSCIDSMLIEAD</sequence>
<dbReference type="EMBL" id="JAGYWB010000004">
    <property type="protein sequence ID" value="KAI0524778.1"/>
    <property type="molecule type" value="Genomic_DNA"/>
</dbReference>
<organism evidence="1 2">
    <name type="scientific">Dendrobium nobile</name>
    <name type="common">Orchid</name>
    <dbReference type="NCBI Taxonomy" id="94219"/>
    <lineage>
        <taxon>Eukaryota</taxon>
        <taxon>Viridiplantae</taxon>
        <taxon>Streptophyta</taxon>
        <taxon>Embryophyta</taxon>
        <taxon>Tracheophyta</taxon>
        <taxon>Spermatophyta</taxon>
        <taxon>Magnoliopsida</taxon>
        <taxon>Liliopsida</taxon>
        <taxon>Asparagales</taxon>
        <taxon>Orchidaceae</taxon>
        <taxon>Epidendroideae</taxon>
        <taxon>Malaxideae</taxon>
        <taxon>Dendrobiinae</taxon>
        <taxon>Dendrobium</taxon>
    </lineage>
</organism>
<name>A0A8T3C5E8_DENNO</name>
<evidence type="ECO:0000313" key="1">
    <source>
        <dbReference type="EMBL" id="KAI0524778.1"/>
    </source>
</evidence>
<accession>A0A8T3C5E8</accession>
<comment type="caution">
    <text evidence="1">The sequence shown here is derived from an EMBL/GenBank/DDBJ whole genome shotgun (WGS) entry which is preliminary data.</text>
</comment>
<protein>
    <submittedName>
        <fullName evidence="1">Uncharacterized protein</fullName>
    </submittedName>
</protein>
<dbReference type="AlphaFoldDB" id="A0A8T3C5E8"/>
<reference evidence="1" key="1">
    <citation type="journal article" date="2022" name="Front. Genet.">
        <title>Chromosome-Scale Assembly of the Dendrobium nobile Genome Provides Insights Into the Molecular Mechanism of the Biosynthesis of the Medicinal Active Ingredient of Dendrobium.</title>
        <authorList>
            <person name="Xu Q."/>
            <person name="Niu S.-C."/>
            <person name="Li K.-L."/>
            <person name="Zheng P.-J."/>
            <person name="Zhang X.-J."/>
            <person name="Jia Y."/>
            <person name="Liu Y."/>
            <person name="Niu Y.-X."/>
            <person name="Yu L.-H."/>
            <person name="Chen D.-F."/>
            <person name="Zhang G.-Q."/>
        </authorList>
    </citation>
    <scope>NUCLEOTIDE SEQUENCE</scope>
    <source>
        <tissue evidence="1">Leaf</tissue>
    </source>
</reference>